<dbReference type="SUPFAM" id="SSF111283">
    <property type="entry name" value="Putative modulator of DNA gyrase, PmbA/TldD"/>
    <property type="match status" value="1"/>
</dbReference>
<dbReference type="GO" id="GO:0008237">
    <property type="term" value="F:metallopeptidase activity"/>
    <property type="evidence" value="ECO:0007669"/>
    <property type="project" value="InterPro"/>
</dbReference>
<dbReference type="InterPro" id="IPR035068">
    <property type="entry name" value="TldD/PmbA_N"/>
</dbReference>
<dbReference type="Gene3D" id="3.30.2290.10">
    <property type="entry name" value="PmbA/TldD superfamily"/>
    <property type="match status" value="1"/>
</dbReference>
<feature type="domain" description="Metalloprotease TldD/E N-terminal" evidence="2">
    <location>
        <begin position="21"/>
        <end position="85"/>
    </location>
</feature>
<sequence length="94" mass="10333">MDYEALVKDILKKFKQAGADAEIFLQTGDSLEISVRDGNLENLKQSGSKGMGVRVFYKKKMSFVDSTDFSKGAVDSLVEKGLSLAKMAGKDEYN</sequence>
<feature type="non-terminal residue" evidence="3">
    <location>
        <position position="94"/>
    </location>
</feature>
<gene>
    <name evidence="3" type="ORF">E3J38_08430</name>
</gene>
<evidence type="ECO:0000313" key="4">
    <source>
        <dbReference type="Proteomes" id="UP000315534"/>
    </source>
</evidence>
<dbReference type="PANTHER" id="PTHR43421:SF1">
    <property type="entry name" value="METALLOPROTEASE PMBA"/>
    <property type="match status" value="1"/>
</dbReference>
<evidence type="ECO:0000313" key="3">
    <source>
        <dbReference type="EMBL" id="TET78553.1"/>
    </source>
</evidence>
<organism evidence="3 4">
    <name type="scientific">candidate division TA06 bacterium</name>
    <dbReference type="NCBI Taxonomy" id="2250710"/>
    <lineage>
        <taxon>Bacteria</taxon>
        <taxon>Bacteria division TA06</taxon>
    </lineage>
</organism>
<dbReference type="AlphaFoldDB" id="A0A523XGY8"/>
<comment type="similarity">
    <text evidence="1">Belongs to the peptidase U62 family.</text>
</comment>
<comment type="caution">
    <text evidence="3">The sequence shown here is derived from an EMBL/GenBank/DDBJ whole genome shotgun (WGS) entry which is preliminary data.</text>
</comment>
<accession>A0A523XGY8</accession>
<dbReference type="PANTHER" id="PTHR43421">
    <property type="entry name" value="METALLOPROTEASE PMBA"/>
    <property type="match status" value="1"/>
</dbReference>
<protein>
    <submittedName>
        <fullName evidence="3">TldD/PmbA family protein</fullName>
    </submittedName>
</protein>
<dbReference type="GO" id="GO:0005829">
    <property type="term" value="C:cytosol"/>
    <property type="evidence" value="ECO:0007669"/>
    <property type="project" value="TreeGrafter"/>
</dbReference>
<reference evidence="3 4" key="1">
    <citation type="submission" date="2019-03" db="EMBL/GenBank/DDBJ databases">
        <title>Metabolic potential of uncultured bacteria and archaea associated with petroleum seepage in deep-sea sediments.</title>
        <authorList>
            <person name="Dong X."/>
            <person name="Hubert C."/>
        </authorList>
    </citation>
    <scope>NUCLEOTIDE SEQUENCE [LARGE SCALE GENOMIC DNA]</scope>
    <source>
        <strain evidence="3">E29_bin36</strain>
    </source>
</reference>
<dbReference type="EMBL" id="SOIP01000481">
    <property type="protein sequence ID" value="TET78553.1"/>
    <property type="molecule type" value="Genomic_DNA"/>
</dbReference>
<evidence type="ECO:0000259" key="2">
    <source>
        <dbReference type="Pfam" id="PF01523"/>
    </source>
</evidence>
<name>A0A523XGY8_UNCT6</name>
<dbReference type="Pfam" id="PF01523">
    <property type="entry name" value="PmbA_TldD_1st"/>
    <property type="match status" value="1"/>
</dbReference>
<dbReference type="InterPro" id="IPR047657">
    <property type="entry name" value="PmbA"/>
</dbReference>
<dbReference type="InterPro" id="IPR002510">
    <property type="entry name" value="Metalloprtase-TldD/E_N"/>
</dbReference>
<dbReference type="InterPro" id="IPR036059">
    <property type="entry name" value="TldD/PmbA_sf"/>
</dbReference>
<evidence type="ECO:0000256" key="1">
    <source>
        <dbReference type="ARBA" id="ARBA00005836"/>
    </source>
</evidence>
<proteinExistence type="inferred from homology"/>
<dbReference type="Proteomes" id="UP000315534">
    <property type="component" value="Unassembled WGS sequence"/>
</dbReference>
<dbReference type="GO" id="GO:0006508">
    <property type="term" value="P:proteolysis"/>
    <property type="evidence" value="ECO:0007669"/>
    <property type="project" value="InterPro"/>
</dbReference>